<sequence length="63" mass="7142">MQKQDIQTIDDSSCETADSVVGARERNMAEDPNAMHDLIFSDMLGEQFQHLYRRRASIQGRGA</sequence>
<accession>A0A4Y8MG68</accession>
<dbReference type="RefSeq" id="WP_134466504.1">
    <property type="nucleotide sequence ID" value="NZ_SNVI01000008.1"/>
</dbReference>
<evidence type="ECO:0000313" key="1">
    <source>
        <dbReference type="EMBL" id="TFE36395.1"/>
    </source>
</evidence>
<comment type="caution">
    <text evidence="1">The sequence shown here is derived from an EMBL/GenBank/DDBJ whole genome shotgun (WGS) entry which is preliminary data.</text>
</comment>
<evidence type="ECO:0000313" key="2">
    <source>
        <dbReference type="Proteomes" id="UP000297385"/>
    </source>
</evidence>
<gene>
    <name evidence="1" type="ORF">E2553_42260</name>
</gene>
<proteinExistence type="predicted"/>
<dbReference type="Proteomes" id="UP000297385">
    <property type="component" value="Unassembled WGS sequence"/>
</dbReference>
<name>A0A4Y8MG68_9BURK</name>
<organism evidence="1 2">
    <name type="scientific">Paraburkholderia dipogonis</name>
    <dbReference type="NCBI Taxonomy" id="1211383"/>
    <lineage>
        <taxon>Bacteria</taxon>
        <taxon>Pseudomonadati</taxon>
        <taxon>Pseudomonadota</taxon>
        <taxon>Betaproteobacteria</taxon>
        <taxon>Burkholderiales</taxon>
        <taxon>Burkholderiaceae</taxon>
        <taxon>Paraburkholderia</taxon>
    </lineage>
</organism>
<dbReference type="AlphaFoldDB" id="A0A4Y8MG68"/>
<protein>
    <submittedName>
        <fullName evidence="1">Uncharacterized protein</fullName>
    </submittedName>
</protein>
<reference evidence="1 2" key="1">
    <citation type="submission" date="2019-03" db="EMBL/GenBank/DDBJ databases">
        <title>Complete Genome Sequence of Paraburkholderia dipogonis ICMP 19430T, a Nitrogen-fixing Symbiont of the South African Invasive Legume Dipogon lignosus in New Zealand.</title>
        <authorList>
            <person name="De Meyer S.E."/>
        </authorList>
    </citation>
    <scope>NUCLEOTIDE SEQUENCE [LARGE SCALE GENOMIC DNA]</scope>
    <source>
        <strain evidence="1 2">ICMP 19430</strain>
    </source>
</reference>
<dbReference type="EMBL" id="SNVI01000008">
    <property type="protein sequence ID" value="TFE36395.1"/>
    <property type="molecule type" value="Genomic_DNA"/>
</dbReference>